<keyword evidence="2" id="KW-0902">Two-component regulatory system</keyword>
<dbReference type="AlphaFoldDB" id="A0A1R1EL68"/>
<dbReference type="CDD" id="cd06170">
    <property type="entry name" value="LuxR_C_like"/>
    <property type="match status" value="1"/>
</dbReference>
<feature type="compositionally biased region" description="Basic and acidic residues" evidence="7">
    <location>
        <begin position="146"/>
        <end position="156"/>
    </location>
</feature>
<evidence type="ECO:0000256" key="3">
    <source>
        <dbReference type="ARBA" id="ARBA00023015"/>
    </source>
</evidence>
<keyword evidence="4 10" id="KW-0238">DNA-binding</keyword>
<keyword evidence="5" id="KW-0804">Transcription</keyword>
<dbReference type="InterPro" id="IPR000792">
    <property type="entry name" value="Tscrpt_reg_LuxR_C"/>
</dbReference>
<feature type="region of interest" description="Disordered" evidence="7">
    <location>
        <begin position="139"/>
        <end position="181"/>
    </location>
</feature>
<protein>
    <submittedName>
        <fullName evidence="10">DNA-binding response regulator</fullName>
    </submittedName>
</protein>
<feature type="domain" description="HTH luxR-type" evidence="8">
    <location>
        <begin position="206"/>
        <end position="271"/>
    </location>
</feature>
<dbReference type="InterPro" id="IPR036388">
    <property type="entry name" value="WH-like_DNA-bd_sf"/>
</dbReference>
<evidence type="ECO:0000259" key="8">
    <source>
        <dbReference type="PROSITE" id="PS50043"/>
    </source>
</evidence>
<evidence type="ECO:0000313" key="10">
    <source>
        <dbReference type="EMBL" id="OMF52566.1"/>
    </source>
</evidence>
<proteinExistence type="predicted"/>
<keyword evidence="3" id="KW-0805">Transcription regulation</keyword>
<dbReference type="GO" id="GO:0006355">
    <property type="term" value="P:regulation of DNA-templated transcription"/>
    <property type="evidence" value="ECO:0007669"/>
    <property type="project" value="InterPro"/>
</dbReference>
<dbReference type="EMBL" id="MRTP01000006">
    <property type="protein sequence ID" value="OMF52566.1"/>
    <property type="molecule type" value="Genomic_DNA"/>
</dbReference>
<sequence>MKIRVLIADDNSFIREGMKIILNTFGEFEVLATVNDGQEAVDYCRTHEVDVALLDVRMPNMNGVEATKILTEETGTKPLILTTFDDDEYILDAIRYGAKGYLLKNNDPERIRDAIKSVHSGNNVLQDVVLDKLKSVMDGLPAGQGRRTESGAHQEHGGAQQAGVQEAGGRGASATAGSTSGRGTAGVWGASAASAAQAKGASSTDCPFDRSVFTERELEVMSLIAQGLSNKEISKELFISEGTTANYITSILNKTALSHRTQIAIYYLTGKVR</sequence>
<dbReference type="InterPro" id="IPR011006">
    <property type="entry name" value="CheY-like_superfamily"/>
</dbReference>
<dbReference type="InterPro" id="IPR058245">
    <property type="entry name" value="NreC/VraR/RcsB-like_REC"/>
</dbReference>
<dbReference type="SMART" id="SM00421">
    <property type="entry name" value="HTH_LUXR"/>
    <property type="match status" value="1"/>
</dbReference>
<evidence type="ECO:0000259" key="9">
    <source>
        <dbReference type="PROSITE" id="PS50110"/>
    </source>
</evidence>
<dbReference type="InterPro" id="IPR016032">
    <property type="entry name" value="Sig_transdc_resp-reg_C-effctor"/>
</dbReference>
<dbReference type="InterPro" id="IPR001789">
    <property type="entry name" value="Sig_transdc_resp-reg_receiver"/>
</dbReference>
<dbReference type="PANTHER" id="PTHR43214">
    <property type="entry name" value="TWO-COMPONENT RESPONSE REGULATOR"/>
    <property type="match status" value="1"/>
</dbReference>
<dbReference type="SUPFAM" id="SSF52172">
    <property type="entry name" value="CheY-like"/>
    <property type="match status" value="1"/>
</dbReference>
<evidence type="ECO:0000256" key="5">
    <source>
        <dbReference type="ARBA" id="ARBA00023163"/>
    </source>
</evidence>
<evidence type="ECO:0000256" key="6">
    <source>
        <dbReference type="PROSITE-ProRule" id="PRU00169"/>
    </source>
</evidence>
<reference evidence="10 11" key="1">
    <citation type="submission" date="2016-11" db="EMBL/GenBank/DDBJ databases">
        <title>Paenibacillus species isolates.</title>
        <authorList>
            <person name="Beno S.M."/>
        </authorList>
    </citation>
    <scope>NUCLEOTIDE SEQUENCE [LARGE SCALE GENOMIC DNA]</scope>
    <source>
        <strain evidence="10 11">FSL R5-0378</strain>
    </source>
</reference>
<dbReference type="PROSITE" id="PS50110">
    <property type="entry name" value="RESPONSE_REGULATORY"/>
    <property type="match status" value="1"/>
</dbReference>
<name>A0A1R1EL68_9BACL</name>
<dbReference type="PANTHER" id="PTHR43214:SF40">
    <property type="entry name" value="TRANSCRIPTIONAL REGULATORY PROTEIN LNRK"/>
    <property type="match status" value="1"/>
</dbReference>
<dbReference type="SUPFAM" id="SSF46894">
    <property type="entry name" value="C-terminal effector domain of the bipartite response regulators"/>
    <property type="match status" value="1"/>
</dbReference>
<dbReference type="STRING" id="297318.BK138_20970"/>
<organism evidence="10 11">
    <name type="scientific">Paenibacillus rhizosphaerae</name>
    <dbReference type="NCBI Taxonomy" id="297318"/>
    <lineage>
        <taxon>Bacteria</taxon>
        <taxon>Bacillati</taxon>
        <taxon>Bacillota</taxon>
        <taxon>Bacilli</taxon>
        <taxon>Bacillales</taxon>
        <taxon>Paenibacillaceae</taxon>
        <taxon>Paenibacillus</taxon>
    </lineage>
</organism>
<dbReference type="RefSeq" id="WP_076172739.1">
    <property type="nucleotide sequence ID" value="NZ_MRTP01000006.1"/>
</dbReference>
<feature type="modified residue" description="4-aspartylphosphate" evidence="6">
    <location>
        <position position="55"/>
    </location>
</feature>
<evidence type="ECO:0000256" key="4">
    <source>
        <dbReference type="ARBA" id="ARBA00023125"/>
    </source>
</evidence>
<dbReference type="Gene3D" id="3.40.50.2300">
    <property type="match status" value="1"/>
</dbReference>
<dbReference type="SMART" id="SM00448">
    <property type="entry name" value="REC"/>
    <property type="match status" value="1"/>
</dbReference>
<dbReference type="CDD" id="cd17535">
    <property type="entry name" value="REC_NarL-like"/>
    <property type="match status" value="1"/>
</dbReference>
<dbReference type="GO" id="GO:0000160">
    <property type="term" value="P:phosphorelay signal transduction system"/>
    <property type="evidence" value="ECO:0007669"/>
    <property type="project" value="UniProtKB-KW"/>
</dbReference>
<feature type="compositionally biased region" description="Low complexity" evidence="7">
    <location>
        <begin position="172"/>
        <end position="181"/>
    </location>
</feature>
<evidence type="ECO:0000256" key="2">
    <source>
        <dbReference type="ARBA" id="ARBA00023012"/>
    </source>
</evidence>
<accession>A0A1R1EL68</accession>
<comment type="caution">
    <text evidence="10">The sequence shown here is derived from an EMBL/GenBank/DDBJ whole genome shotgun (WGS) entry which is preliminary data.</text>
</comment>
<evidence type="ECO:0000256" key="1">
    <source>
        <dbReference type="ARBA" id="ARBA00022553"/>
    </source>
</evidence>
<dbReference type="PROSITE" id="PS50043">
    <property type="entry name" value="HTH_LUXR_2"/>
    <property type="match status" value="1"/>
</dbReference>
<dbReference type="InterPro" id="IPR039420">
    <property type="entry name" value="WalR-like"/>
</dbReference>
<dbReference type="Pfam" id="PF00196">
    <property type="entry name" value="GerE"/>
    <property type="match status" value="1"/>
</dbReference>
<keyword evidence="1 6" id="KW-0597">Phosphoprotein</keyword>
<feature type="domain" description="Response regulatory" evidence="9">
    <location>
        <begin position="4"/>
        <end position="119"/>
    </location>
</feature>
<dbReference type="GO" id="GO:0003677">
    <property type="term" value="F:DNA binding"/>
    <property type="evidence" value="ECO:0007669"/>
    <property type="project" value="UniProtKB-KW"/>
</dbReference>
<dbReference type="Pfam" id="PF00072">
    <property type="entry name" value="Response_reg"/>
    <property type="match status" value="1"/>
</dbReference>
<evidence type="ECO:0000256" key="7">
    <source>
        <dbReference type="SAM" id="MobiDB-lite"/>
    </source>
</evidence>
<dbReference type="Proteomes" id="UP000187172">
    <property type="component" value="Unassembled WGS sequence"/>
</dbReference>
<dbReference type="Gene3D" id="1.10.10.10">
    <property type="entry name" value="Winged helix-like DNA-binding domain superfamily/Winged helix DNA-binding domain"/>
    <property type="match status" value="1"/>
</dbReference>
<keyword evidence="11" id="KW-1185">Reference proteome</keyword>
<dbReference type="PRINTS" id="PR00038">
    <property type="entry name" value="HTHLUXR"/>
</dbReference>
<gene>
    <name evidence="10" type="ORF">BK138_20970</name>
</gene>
<evidence type="ECO:0000313" key="11">
    <source>
        <dbReference type="Proteomes" id="UP000187172"/>
    </source>
</evidence>